<dbReference type="Proteomes" id="UP000001935">
    <property type="component" value="Chromosome"/>
</dbReference>
<feature type="transmembrane region" description="Helical" evidence="1">
    <location>
        <begin position="120"/>
        <end position="148"/>
    </location>
</feature>
<accession>Q2IGD0</accession>
<organism evidence="3 4">
    <name type="scientific">Anaeromyxobacter dehalogenans (strain 2CP-C)</name>
    <dbReference type="NCBI Taxonomy" id="290397"/>
    <lineage>
        <taxon>Bacteria</taxon>
        <taxon>Pseudomonadati</taxon>
        <taxon>Myxococcota</taxon>
        <taxon>Myxococcia</taxon>
        <taxon>Myxococcales</taxon>
        <taxon>Cystobacterineae</taxon>
        <taxon>Anaeromyxobacteraceae</taxon>
        <taxon>Anaeromyxobacter</taxon>
    </lineage>
</organism>
<dbReference type="HOGENOM" id="CLU_1626238_0_0_7"/>
<dbReference type="Pfam" id="PF14340">
    <property type="entry name" value="DUF4395"/>
    <property type="match status" value="1"/>
</dbReference>
<sequence>MQPLSVTRRRLEAQGFLGLDDAALTEIGPWMRWSPVLCTLVMATGTLLASPAVLWTLAVIAALGAALPFHPFDLLYNHLVRRLTRTRPLPHHAIQRRFACGLAAVWLLGTGLAFREGAMALGYVLGAMLTAVAGILSVTHFCIPSLVFNALFRRRTVASAYAARGARG</sequence>
<dbReference type="eggNOG" id="ENOG50330N5">
    <property type="taxonomic scope" value="Bacteria"/>
</dbReference>
<evidence type="ECO:0000313" key="3">
    <source>
        <dbReference type="EMBL" id="ABC83636.1"/>
    </source>
</evidence>
<evidence type="ECO:0000259" key="2">
    <source>
        <dbReference type="Pfam" id="PF14340"/>
    </source>
</evidence>
<feature type="transmembrane region" description="Helical" evidence="1">
    <location>
        <begin position="52"/>
        <end position="76"/>
    </location>
</feature>
<dbReference type="OrthoDB" id="9814704at2"/>
<keyword evidence="1" id="KW-1133">Transmembrane helix</keyword>
<dbReference type="KEGG" id="ade:Adeh_3871"/>
<dbReference type="InterPro" id="IPR025508">
    <property type="entry name" value="DUF4395"/>
</dbReference>
<gene>
    <name evidence="3" type="ordered locus">Adeh_3871</name>
</gene>
<dbReference type="RefSeq" id="WP_011422918.1">
    <property type="nucleotide sequence ID" value="NC_007760.1"/>
</dbReference>
<feature type="domain" description="DUF4395" evidence="2">
    <location>
        <begin position="31"/>
        <end position="152"/>
    </location>
</feature>
<name>Q2IGD0_ANADE</name>
<keyword evidence="1" id="KW-0472">Membrane</keyword>
<evidence type="ECO:0000313" key="4">
    <source>
        <dbReference type="Proteomes" id="UP000001935"/>
    </source>
</evidence>
<feature type="transmembrane region" description="Helical" evidence="1">
    <location>
        <begin position="97"/>
        <end position="114"/>
    </location>
</feature>
<reference evidence="3 4" key="1">
    <citation type="submission" date="2006-01" db="EMBL/GenBank/DDBJ databases">
        <title>Complete sequence of Anaeromyxobacter dehalogenans 2CP-C.</title>
        <authorList>
            <consortium name="US DOE Joint Genome Institute"/>
            <person name="Copeland A."/>
            <person name="Lucas S."/>
            <person name="Lapidus A."/>
            <person name="Barry K."/>
            <person name="Detter J.C."/>
            <person name="Glavina T."/>
            <person name="Hammon N."/>
            <person name="Israni S."/>
            <person name="Pitluck S."/>
            <person name="Brettin T."/>
            <person name="Bruce D."/>
            <person name="Han C."/>
            <person name="Tapia R."/>
            <person name="Gilna P."/>
            <person name="Kiss H."/>
            <person name="Schmutz J."/>
            <person name="Larimer F."/>
            <person name="Land M."/>
            <person name="Kyrpides N."/>
            <person name="Anderson I."/>
            <person name="Sanford R.A."/>
            <person name="Ritalahti K.M."/>
            <person name="Thomas H.S."/>
            <person name="Kirby J.R."/>
            <person name="Zhulin I.B."/>
            <person name="Loeffler F.E."/>
            <person name="Richardson P."/>
        </authorList>
    </citation>
    <scope>NUCLEOTIDE SEQUENCE [LARGE SCALE GENOMIC DNA]</scope>
    <source>
        <strain evidence="3 4">2CP-C</strain>
    </source>
</reference>
<keyword evidence="1" id="KW-0812">Transmembrane</keyword>
<dbReference type="AlphaFoldDB" id="Q2IGD0"/>
<proteinExistence type="predicted"/>
<protein>
    <recommendedName>
        <fullName evidence="2">DUF4395 domain-containing protein</fullName>
    </recommendedName>
</protein>
<dbReference type="EMBL" id="CP000251">
    <property type="protein sequence ID" value="ABC83636.1"/>
    <property type="molecule type" value="Genomic_DNA"/>
</dbReference>
<evidence type="ECO:0000256" key="1">
    <source>
        <dbReference type="SAM" id="Phobius"/>
    </source>
</evidence>